<keyword evidence="2 3" id="KW-0413">Isomerase</keyword>
<comment type="similarity">
    <text evidence="1 3">Belongs to the diaminopimelate epimerase family.</text>
</comment>
<dbReference type="UniPathway" id="UPA00034">
    <property type="reaction ID" value="UER00025"/>
</dbReference>
<sequence>MLQTFYKYQGAGNDFVLIDNRLKVFSKNDTKLISKICDRRFGVGADGLILLEDTDQADFKMVYFNSDGRESTMCGNGGRCIVAFAKFLKIIKSETVFVAVDGMHKASIKNDIVSLGMIDVNQIRQQDDYMFLDTGSPHHVVFVDDVEQIDVKKQGSAIRYSDLYISQGGSNINFVTQINSDTFKVRTYERGVEDETLACGTGVTAVAIAAHKSNLTTTQQVQLKVKGGDLSVSFDENENIYTNIYLNGPAVQVFKGEFLCEH</sequence>
<keyword evidence="6" id="KW-1185">Reference proteome</keyword>
<feature type="active site" description="Proton acceptor" evidence="3">
    <location>
        <position position="199"/>
    </location>
</feature>
<dbReference type="PANTHER" id="PTHR31689">
    <property type="entry name" value="DIAMINOPIMELATE EPIMERASE, CHLOROPLASTIC"/>
    <property type="match status" value="1"/>
</dbReference>
<dbReference type="HAMAP" id="MF_00197">
    <property type="entry name" value="DAP_epimerase"/>
    <property type="match status" value="1"/>
</dbReference>
<protein>
    <recommendedName>
        <fullName evidence="3 4">Diaminopimelate epimerase</fullName>
        <shortName evidence="3">DAP epimerase</shortName>
        <ecNumber evidence="3 4">5.1.1.7</ecNumber>
    </recommendedName>
    <alternativeName>
        <fullName evidence="3">PLP-independent amino acid racemase</fullName>
    </alternativeName>
</protein>
<keyword evidence="3" id="KW-0457">Lysine biosynthesis</keyword>
<comment type="function">
    <text evidence="3">Catalyzes the stereoinversion of LL-2,6-diaminopimelate (L,L-DAP) to meso-diaminopimelate (meso-DAP), a precursor of L-lysine and an essential component of the bacterial peptidoglycan.</text>
</comment>
<keyword evidence="3" id="KW-0963">Cytoplasm</keyword>
<comment type="pathway">
    <text evidence="3">Amino-acid biosynthesis; L-lysine biosynthesis via DAP pathway; DL-2,6-diaminopimelate from LL-2,6-diaminopimelate: step 1/1.</text>
</comment>
<comment type="caution">
    <text evidence="5">The sequence shown here is derived from an EMBL/GenBank/DDBJ whole genome shotgun (WGS) entry which is preliminary data.</text>
</comment>
<comment type="subunit">
    <text evidence="3">Homodimer.</text>
</comment>
<dbReference type="RefSeq" id="WP_106464038.1">
    <property type="nucleotide sequence ID" value="NZ_PXOQ01000015.1"/>
</dbReference>
<dbReference type="GO" id="GO:0009089">
    <property type="term" value="P:lysine biosynthetic process via diaminopimelate"/>
    <property type="evidence" value="ECO:0007669"/>
    <property type="project" value="UniProtKB-UniRule"/>
</dbReference>
<dbReference type="GO" id="GO:0005829">
    <property type="term" value="C:cytosol"/>
    <property type="evidence" value="ECO:0007669"/>
    <property type="project" value="TreeGrafter"/>
</dbReference>
<proteinExistence type="inferred from homology"/>
<accession>A0A2T1N4Z7</accession>
<comment type="catalytic activity">
    <reaction evidence="3">
        <text>(2S,6S)-2,6-diaminopimelate = meso-2,6-diaminopimelate</text>
        <dbReference type="Rhea" id="RHEA:15393"/>
        <dbReference type="ChEBI" id="CHEBI:57609"/>
        <dbReference type="ChEBI" id="CHEBI:57791"/>
        <dbReference type="EC" id="5.1.1.7"/>
    </reaction>
</comment>
<comment type="subcellular location">
    <subcellularLocation>
        <location evidence="3">Cytoplasm</location>
    </subcellularLocation>
</comment>
<feature type="site" description="Could be important to modulate the pK values of the two catalytic cysteine residues" evidence="3">
    <location>
        <position position="189"/>
    </location>
</feature>
<gene>
    <name evidence="3" type="primary">dapF</name>
    <name evidence="5" type="ORF">C7H52_11430</name>
</gene>
<feature type="binding site" evidence="3">
    <location>
        <position position="65"/>
    </location>
    <ligand>
        <name>substrate</name>
    </ligand>
</feature>
<dbReference type="PANTHER" id="PTHR31689:SF0">
    <property type="entry name" value="DIAMINOPIMELATE EPIMERASE"/>
    <property type="match status" value="1"/>
</dbReference>
<dbReference type="SUPFAM" id="SSF54506">
    <property type="entry name" value="Diaminopimelate epimerase-like"/>
    <property type="match status" value="2"/>
</dbReference>
<dbReference type="InterPro" id="IPR001653">
    <property type="entry name" value="DAP_epimerase_DapF"/>
</dbReference>
<evidence type="ECO:0000313" key="6">
    <source>
        <dbReference type="Proteomes" id="UP000238426"/>
    </source>
</evidence>
<comment type="caution">
    <text evidence="3">Lacks conserved residue(s) required for the propagation of feature annotation.</text>
</comment>
<feature type="site" description="Could be important to modulate the pK values of the two catalytic cysteine residues" evidence="3">
    <location>
        <position position="138"/>
    </location>
</feature>
<dbReference type="Proteomes" id="UP000238426">
    <property type="component" value="Unassembled WGS sequence"/>
</dbReference>
<feature type="active site" description="Proton donor" evidence="3">
    <location>
        <position position="74"/>
    </location>
</feature>
<evidence type="ECO:0000256" key="3">
    <source>
        <dbReference type="HAMAP-Rule" id="MF_00197"/>
    </source>
</evidence>
<dbReference type="Pfam" id="PF01678">
    <property type="entry name" value="DAP_epimerase"/>
    <property type="match status" value="2"/>
</dbReference>
<feature type="binding site" evidence="3">
    <location>
        <begin position="75"/>
        <end position="76"/>
    </location>
    <ligand>
        <name>substrate</name>
    </ligand>
</feature>
<evidence type="ECO:0000256" key="4">
    <source>
        <dbReference type="NCBIfam" id="TIGR00652"/>
    </source>
</evidence>
<feature type="binding site" evidence="3">
    <location>
        <position position="171"/>
    </location>
    <ligand>
        <name>substrate</name>
    </ligand>
</feature>
<dbReference type="OrthoDB" id="9805408at2"/>
<evidence type="ECO:0000256" key="1">
    <source>
        <dbReference type="ARBA" id="ARBA00010219"/>
    </source>
</evidence>
<dbReference type="EC" id="5.1.1.7" evidence="3 4"/>
<dbReference type="AlphaFoldDB" id="A0A2T1N4Z7"/>
<organism evidence="5 6">
    <name type="scientific">Aurantibacter aestuarii</name>
    <dbReference type="NCBI Taxonomy" id="1266046"/>
    <lineage>
        <taxon>Bacteria</taxon>
        <taxon>Pseudomonadati</taxon>
        <taxon>Bacteroidota</taxon>
        <taxon>Flavobacteriia</taxon>
        <taxon>Flavobacteriales</taxon>
        <taxon>Flavobacteriaceae</taxon>
        <taxon>Aurantibacter</taxon>
    </lineage>
</organism>
<dbReference type="Gene3D" id="3.10.310.10">
    <property type="entry name" value="Diaminopimelate Epimerase, Chain A, domain 1"/>
    <property type="match status" value="2"/>
</dbReference>
<dbReference type="GO" id="GO:0008837">
    <property type="term" value="F:diaminopimelate epimerase activity"/>
    <property type="evidence" value="ECO:0007669"/>
    <property type="project" value="UniProtKB-UniRule"/>
</dbReference>
<name>A0A2T1N4Z7_9FLAO</name>
<keyword evidence="3" id="KW-0028">Amino-acid biosynthesis</keyword>
<dbReference type="NCBIfam" id="TIGR00652">
    <property type="entry name" value="DapF"/>
    <property type="match status" value="1"/>
</dbReference>
<dbReference type="EMBL" id="PXOQ01000015">
    <property type="protein sequence ID" value="PSG86300.1"/>
    <property type="molecule type" value="Genomic_DNA"/>
</dbReference>
<feature type="binding site" evidence="3">
    <location>
        <begin position="189"/>
        <end position="190"/>
    </location>
    <ligand>
        <name>substrate</name>
    </ligand>
</feature>
<feature type="binding site" evidence="3">
    <location>
        <begin position="200"/>
        <end position="201"/>
    </location>
    <ligand>
        <name>substrate</name>
    </ligand>
</feature>
<evidence type="ECO:0000256" key="2">
    <source>
        <dbReference type="ARBA" id="ARBA00023235"/>
    </source>
</evidence>
<evidence type="ECO:0000313" key="5">
    <source>
        <dbReference type="EMBL" id="PSG86300.1"/>
    </source>
</evidence>
<feature type="binding site" evidence="3">
    <location>
        <position position="13"/>
    </location>
    <ligand>
        <name>substrate</name>
    </ligand>
</feature>
<reference evidence="5 6" key="1">
    <citation type="submission" date="2018-03" db="EMBL/GenBank/DDBJ databases">
        <title>Mesoflavibacter sp. HG37 and Mesoflavibacter sp. HG96 sp.nov., two marine bacteria isolated from seawater of Western Pacific Ocean.</title>
        <authorList>
            <person name="Cheng H."/>
            <person name="Wu Y.-H."/>
            <person name="Guo L.-L."/>
            <person name="Xu X.-W."/>
        </authorList>
    </citation>
    <scope>NUCLEOTIDE SEQUENCE [LARGE SCALE GENOMIC DNA]</scope>
    <source>
        <strain evidence="5 6">KCTC 32269</strain>
    </source>
</reference>